<accession>A0A8H3J2S0</accession>
<dbReference type="InterPro" id="IPR051164">
    <property type="entry name" value="NmrA-like_oxidored"/>
</dbReference>
<dbReference type="OrthoDB" id="5356836at2759"/>
<evidence type="ECO:0000259" key="3">
    <source>
        <dbReference type="Pfam" id="PF05368"/>
    </source>
</evidence>
<organism evidence="4 5">
    <name type="scientific">Heterodermia speciosa</name>
    <dbReference type="NCBI Taxonomy" id="116794"/>
    <lineage>
        <taxon>Eukaryota</taxon>
        <taxon>Fungi</taxon>
        <taxon>Dikarya</taxon>
        <taxon>Ascomycota</taxon>
        <taxon>Pezizomycotina</taxon>
        <taxon>Lecanoromycetes</taxon>
        <taxon>OSLEUM clade</taxon>
        <taxon>Lecanoromycetidae</taxon>
        <taxon>Caliciales</taxon>
        <taxon>Physciaceae</taxon>
        <taxon>Heterodermia</taxon>
    </lineage>
</organism>
<dbReference type="InterPro" id="IPR008030">
    <property type="entry name" value="NmrA-like"/>
</dbReference>
<proteinExistence type="inferred from homology"/>
<evidence type="ECO:0000313" key="5">
    <source>
        <dbReference type="Proteomes" id="UP000664521"/>
    </source>
</evidence>
<reference evidence="4" key="1">
    <citation type="submission" date="2021-03" db="EMBL/GenBank/DDBJ databases">
        <authorList>
            <person name="Tagirdzhanova G."/>
        </authorList>
    </citation>
    <scope>NUCLEOTIDE SEQUENCE</scope>
</reference>
<dbReference type="PANTHER" id="PTHR42748">
    <property type="entry name" value="NITROGEN METABOLITE REPRESSION PROTEIN NMRA FAMILY MEMBER"/>
    <property type="match status" value="1"/>
</dbReference>
<keyword evidence="5" id="KW-1185">Reference proteome</keyword>
<dbReference type="SUPFAM" id="SSF51735">
    <property type="entry name" value="NAD(P)-binding Rossmann-fold domains"/>
    <property type="match status" value="1"/>
</dbReference>
<feature type="domain" description="NmrA-like" evidence="3">
    <location>
        <begin position="3"/>
        <end position="296"/>
    </location>
</feature>
<dbReference type="Gene3D" id="3.40.50.720">
    <property type="entry name" value="NAD(P)-binding Rossmann-like Domain"/>
    <property type="match status" value="1"/>
</dbReference>
<protein>
    <recommendedName>
        <fullName evidence="3">NmrA-like domain-containing protein</fullName>
    </recommendedName>
</protein>
<dbReference type="Proteomes" id="UP000664521">
    <property type="component" value="Unassembled WGS sequence"/>
</dbReference>
<dbReference type="GO" id="GO:0005634">
    <property type="term" value="C:nucleus"/>
    <property type="evidence" value="ECO:0007669"/>
    <property type="project" value="TreeGrafter"/>
</dbReference>
<dbReference type="Gene3D" id="3.90.25.10">
    <property type="entry name" value="UDP-galactose 4-epimerase, domain 1"/>
    <property type="match status" value="1"/>
</dbReference>
<name>A0A8H3J2S0_9LECA</name>
<dbReference type="AlphaFoldDB" id="A0A8H3J2S0"/>
<sequence>MPNKTVVVVNTTGRQGASVARVAAAVGYDVRAHVNTKDGQVAQELQDLDNVFVLEGSLTDISFVAKLFSGAQRAFVNTIPWGDEIAIGKALADAAKKAGVQHYIYSSMPDHSIYGQGWPALPMWSVKFAVENYVRQIGLPATFVYTGIYNNNFTSLPYPLFCMKLQADGSFEWTAPFHPDTPLPWLDAEHDVGPAVWQIFKDGLRRWSGHRIALAFEVMTPRQACSAFSKGVGRPVRYKQGPIKIEVSVPHGYREQLDGIQTLFGTSNAPYFGPDLAAPEEALALWEGYRGMEEYAREVFPVEEAANKLTWMN</sequence>
<evidence type="ECO:0000256" key="2">
    <source>
        <dbReference type="ARBA" id="ARBA00022857"/>
    </source>
</evidence>
<evidence type="ECO:0000256" key="1">
    <source>
        <dbReference type="ARBA" id="ARBA00006328"/>
    </source>
</evidence>
<dbReference type="Pfam" id="PF05368">
    <property type="entry name" value="NmrA"/>
    <property type="match status" value="1"/>
</dbReference>
<dbReference type="InterPro" id="IPR036291">
    <property type="entry name" value="NAD(P)-bd_dom_sf"/>
</dbReference>
<evidence type="ECO:0000313" key="4">
    <source>
        <dbReference type="EMBL" id="CAF9939641.1"/>
    </source>
</evidence>
<keyword evidence="2" id="KW-0521">NADP</keyword>
<comment type="similarity">
    <text evidence="1">Belongs to the NmrA-type oxidoreductase family.</text>
</comment>
<comment type="caution">
    <text evidence="4">The sequence shown here is derived from an EMBL/GenBank/DDBJ whole genome shotgun (WGS) entry which is preliminary data.</text>
</comment>
<gene>
    <name evidence="4" type="ORF">HETSPECPRED_001841</name>
</gene>
<dbReference type="PANTHER" id="PTHR42748:SF5">
    <property type="entry name" value="NITROGEN METABOLITE REPRESSION PROTEIN NMRA"/>
    <property type="match status" value="1"/>
</dbReference>
<dbReference type="EMBL" id="CAJPDS010000134">
    <property type="protein sequence ID" value="CAF9939641.1"/>
    <property type="molecule type" value="Genomic_DNA"/>
</dbReference>